<dbReference type="InterPro" id="IPR011009">
    <property type="entry name" value="Kinase-like_dom_sf"/>
</dbReference>
<evidence type="ECO:0000313" key="2">
    <source>
        <dbReference type="EMBL" id="GAB1311968.1"/>
    </source>
</evidence>
<dbReference type="Proteomes" id="UP001628179">
    <property type="component" value="Unassembled WGS sequence"/>
</dbReference>
<dbReference type="InterPro" id="IPR000719">
    <property type="entry name" value="Prot_kinase_dom"/>
</dbReference>
<feature type="domain" description="Protein kinase" evidence="1">
    <location>
        <begin position="1"/>
        <end position="221"/>
    </location>
</feature>
<dbReference type="Gene3D" id="1.10.510.10">
    <property type="entry name" value="Transferase(Phosphotransferase) domain 1"/>
    <property type="match status" value="1"/>
</dbReference>
<dbReference type="SUPFAM" id="SSF56112">
    <property type="entry name" value="Protein kinase-like (PK-like)"/>
    <property type="match status" value="1"/>
</dbReference>
<accession>A0ABQ0G2H9</accession>
<keyword evidence="3" id="KW-1185">Reference proteome</keyword>
<gene>
    <name evidence="2" type="ORF">MFIFM68171_02178</name>
</gene>
<dbReference type="PROSITE" id="PS50011">
    <property type="entry name" value="PROTEIN_KINASE_DOM"/>
    <property type="match status" value="1"/>
</dbReference>
<name>A0ABQ0G2H9_9PEZI</name>
<dbReference type="RefSeq" id="XP_070913701.1">
    <property type="nucleotide sequence ID" value="XM_071057600.1"/>
</dbReference>
<proteinExistence type="predicted"/>
<protein>
    <recommendedName>
        <fullName evidence="1">Protein kinase domain-containing protein</fullName>
    </recommendedName>
</protein>
<sequence>MEVVVSEQVWEEIDNDKLVFDHIRVIVRQGSRYFFARQQDRYAPIDATQLDLEEIPDTFLYAQVPAGWTRAPDLLPADSYIKQPNLLEYGETSNCCTVLLQEAEIYEGYSTTLKQRVERHAKTKDEREPALSETEKRRLVQGIRDGIAHIHLLGLVHNDLNPSNVMVENGTAIIIDFDSCRRQGEPMGMKGPTPGWGTYIEYANLENDVGNLDQIERYLLG</sequence>
<dbReference type="Pfam" id="PF00069">
    <property type="entry name" value="Pkinase"/>
    <property type="match status" value="1"/>
</dbReference>
<organism evidence="2 3">
    <name type="scientific">Madurella fahalii</name>
    <dbReference type="NCBI Taxonomy" id="1157608"/>
    <lineage>
        <taxon>Eukaryota</taxon>
        <taxon>Fungi</taxon>
        <taxon>Dikarya</taxon>
        <taxon>Ascomycota</taxon>
        <taxon>Pezizomycotina</taxon>
        <taxon>Sordariomycetes</taxon>
        <taxon>Sordariomycetidae</taxon>
        <taxon>Sordariales</taxon>
        <taxon>Sordariales incertae sedis</taxon>
        <taxon>Madurella</taxon>
    </lineage>
</organism>
<comment type="caution">
    <text evidence="2">The sequence shown here is derived from an EMBL/GenBank/DDBJ whole genome shotgun (WGS) entry which is preliminary data.</text>
</comment>
<reference evidence="2 3" key="1">
    <citation type="submission" date="2024-09" db="EMBL/GenBank/DDBJ databases">
        <title>Itraconazole resistance in Madurella fahalii resulting from another homologue of gene encoding cytochrome P450 14-alpha sterol demethylase (CYP51).</title>
        <authorList>
            <person name="Yoshioka I."/>
            <person name="Fahal A.H."/>
            <person name="Kaneko S."/>
            <person name="Yaguchi T."/>
        </authorList>
    </citation>
    <scope>NUCLEOTIDE SEQUENCE [LARGE SCALE GENOMIC DNA]</scope>
    <source>
        <strain evidence="2 3">IFM 68171</strain>
    </source>
</reference>
<dbReference type="EMBL" id="BAAFSV010000001">
    <property type="protein sequence ID" value="GAB1311968.1"/>
    <property type="molecule type" value="Genomic_DNA"/>
</dbReference>
<dbReference type="GeneID" id="98172923"/>
<evidence type="ECO:0000313" key="3">
    <source>
        <dbReference type="Proteomes" id="UP001628179"/>
    </source>
</evidence>
<evidence type="ECO:0000259" key="1">
    <source>
        <dbReference type="PROSITE" id="PS50011"/>
    </source>
</evidence>